<accession>A0A2I0UAL8</accession>
<reference evidence="2" key="2">
    <citation type="submission" date="2017-12" db="EMBL/GenBank/DDBJ databases">
        <title>Genome sequence of the Bar-tailed Godwit (Limosa lapponica baueri).</title>
        <authorList>
            <person name="Lima N.C.B."/>
            <person name="Parody-Merino A.M."/>
            <person name="Battley P.F."/>
            <person name="Fidler A.E."/>
            <person name="Prosdocimi F."/>
        </authorList>
    </citation>
    <scope>NUCLEOTIDE SEQUENCE [LARGE SCALE GENOMIC DNA]</scope>
</reference>
<dbReference type="OrthoDB" id="10646090at2759"/>
<dbReference type="AlphaFoldDB" id="A0A2I0UAL8"/>
<reference evidence="2" key="1">
    <citation type="submission" date="2017-11" db="EMBL/GenBank/DDBJ databases">
        <authorList>
            <person name="Lima N.C."/>
            <person name="Parody-Merino A.M."/>
            <person name="Battley P.F."/>
            <person name="Fidler A.E."/>
            <person name="Prosdocimi F."/>
        </authorList>
    </citation>
    <scope>NUCLEOTIDE SEQUENCE [LARGE SCALE GENOMIC DNA]</scope>
</reference>
<keyword evidence="2" id="KW-1185">Reference proteome</keyword>
<dbReference type="Proteomes" id="UP000233556">
    <property type="component" value="Unassembled WGS sequence"/>
</dbReference>
<organism evidence="1 2">
    <name type="scientific">Limosa lapponica baueri</name>
    <dbReference type="NCBI Taxonomy" id="1758121"/>
    <lineage>
        <taxon>Eukaryota</taxon>
        <taxon>Metazoa</taxon>
        <taxon>Chordata</taxon>
        <taxon>Craniata</taxon>
        <taxon>Vertebrata</taxon>
        <taxon>Euteleostomi</taxon>
        <taxon>Archelosauria</taxon>
        <taxon>Archosauria</taxon>
        <taxon>Dinosauria</taxon>
        <taxon>Saurischia</taxon>
        <taxon>Theropoda</taxon>
        <taxon>Coelurosauria</taxon>
        <taxon>Aves</taxon>
        <taxon>Neognathae</taxon>
        <taxon>Neoaves</taxon>
        <taxon>Charadriiformes</taxon>
        <taxon>Scolopacidae</taxon>
        <taxon>Limosa</taxon>
    </lineage>
</organism>
<proteinExistence type="predicted"/>
<protein>
    <submittedName>
        <fullName evidence="1">Uncharacterized protein</fullName>
    </submittedName>
</protein>
<evidence type="ECO:0000313" key="1">
    <source>
        <dbReference type="EMBL" id="PKU43051.1"/>
    </source>
</evidence>
<gene>
    <name evidence="1" type="ORF">llap_6643</name>
</gene>
<dbReference type="EMBL" id="KZ505936">
    <property type="protein sequence ID" value="PKU43051.1"/>
    <property type="molecule type" value="Genomic_DNA"/>
</dbReference>
<evidence type="ECO:0000313" key="2">
    <source>
        <dbReference type="Proteomes" id="UP000233556"/>
    </source>
</evidence>
<name>A0A2I0UAL8_LIMLA</name>
<sequence length="356" mass="39481">MLSIASAKIPALGRVLFPKADNEEGNHSSFHLPGHLYSRGTALPELSGQRMPRTDGSDPLHALVPGVWVLLKEKRYLQGKKQSLAQELLRGNGYTIDLCPSVWTSVHGQRQHRQQKILSSRSYLKSLAQYRILRFGSSRFQLDFLGTDGASYQPTSPDFVISRRTEVIISSNLVVELIVRDVEVCQLLHSSVNLLPKESLHAGSWHRSMSCASVLRSRAGSNIRAGDSTLTAKWKLSKVGEMSLCLKQGTISILPFPDSSRQRSFGRVIDPHTKKTENLSYEEKEQNGDSSLILMCFLLTNISFGFGSPFWAENNVTTPGSRNLNPGSRSKGKECKFPVPDNGRISALLLLILLHT</sequence>